<dbReference type="PANTHER" id="PTHR12400">
    <property type="entry name" value="INOSITOL POLYPHOSPHATE KINASE"/>
    <property type="match status" value="1"/>
</dbReference>
<dbReference type="Gene3D" id="3.30.470.160">
    <property type="entry name" value="Inositol polyphosphate kinase"/>
    <property type="match status" value="1"/>
</dbReference>
<evidence type="ECO:0000256" key="2">
    <source>
        <dbReference type="ARBA" id="ARBA00022679"/>
    </source>
</evidence>
<dbReference type="OrthoDB" id="2573163at2759"/>
<evidence type="ECO:0000256" key="1">
    <source>
        <dbReference type="ARBA" id="ARBA00007374"/>
    </source>
</evidence>
<organism evidence="6 7">
    <name type="scientific">Crassostrea virginica</name>
    <name type="common">Eastern oyster</name>
    <dbReference type="NCBI Taxonomy" id="6565"/>
    <lineage>
        <taxon>Eukaryota</taxon>
        <taxon>Metazoa</taxon>
        <taxon>Spiralia</taxon>
        <taxon>Lophotrochozoa</taxon>
        <taxon>Mollusca</taxon>
        <taxon>Bivalvia</taxon>
        <taxon>Autobranchia</taxon>
        <taxon>Pteriomorphia</taxon>
        <taxon>Ostreida</taxon>
        <taxon>Ostreoidea</taxon>
        <taxon>Ostreidae</taxon>
        <taxon>Crassostrea</taxon>
    </lineage>
</organism>
<dbReference type="GeneID" id="111118818"/>
<dbReference type="GO" id="GO:0005634">
    <property type="term" value="C:nucleus"/>
    <property type="evidence" value="ECO:0007669"/>
    <property type="project" value="TreeGrafter"/>
</dbReference>
<keyword evidence="2 4" id="KW-0808">Transferase</keyword>
<dbReference type="GO" id="GO:0046854">
    <property type="term" value="P:phosphatidylinositol phosphate biosynthetic process"/>
    <property type="evidence" value="ECO:0007669"/>
    <property type="project" value="TreeGrafter"/>
</dbReference>
<gene>
    <name evidence="7" type="primary">LOC111118818</name>
</gene>
<accession>A0A8B8CI59</accession>
<dbReference type="GO" id="GO:0005737">
    <property type="term" value="C:cytoplasm"/>
    <property type="evidence" value="ECO:0007669"/>
    <property type="project" value="TreeGrafter"/>
</dbReference>
<dbReference type="InterPro" id="IPR038286">
    <property type="entry name" value="IPK_sf"/>
</dbReference>
<evidence type="ECO:0000313" key="6">
    <source>
        <dbReference type="Proteomes" id="UP000694844"/>
    </source>
</evidence>
<dbReference type="Proteomes" id="UP000694844">
    <property type="component" value="Chromosome 2"/>
</dbReference>
<proteinExistence type="inferred from homology"/>
<reference evidence="7" key="1">
    <citation type="submission" date="2025-08" db="UniProtKB">
        <authorList>
            <consortium name="RefSeq"/>
        </authorList>
    </citation>
    <scope>IDENTIFICATION</scope>
    <source>
        <tissue evidence="7">Whole sample</tissue>
    </source>
</reference>
<dbReference type="PANTHER" id="PTHR12400:SF21">
    <property type="entry name" value="KINASE"/>
    <property type="match status" value="1"/>
</dbReference>
<evidence type="ECO:0000256" key="4">
    <source>
        <dbReference type="RuleBase" id="RU363090"/>
    </source>
</evidence>
<keyword evidence="6" id="KW-1185">Reference proteome</keyword>
<dbReference type="SUPFAM" id="SSF56104">
    <property type="entry name" value="SAICAR synthase-like"/>
    <property type="match status" value="1"/>
</dbReference>
<comment type="similarity">
    <text evidence="1 4">Belongs to the inositol phosphokinase (IPK) family.</text>
</comment>
<dbReference type="InterPro" id="IPR005522">
    <property type="entry name" value="IPK"/>
</dbReference>
<feature type="region of interest" description="Disordered" evidence="5">
    <location>
        <begin position="102"/>
        <end position="130"/>
    </location>
</feature>
<dbReference type="RefSeq" id="XP_022314161.1">
    <property type="nucleotide sequence ID" value="XM_022458453.1"/>
</dbReference>
<dbReference type="KEGG" id="cvn:111118818"/>
<feature type="compositionally biased region" description="Basic and acidic residues" evidence="5">
    <location>
        <begin position="108"/>
        <end position="130"/>
    </location>
</feature>
<evidence type="ECO:0000256" key="5">
    <source>
        <dbReference type="SAM" id="MobiDB-lite"/>
    </source>
</evidence>
<name>A0A8B8CI59_CRAVI</name>
<evidence type="ECO:0000313" key="7">
    <source>
        <dbReference type="RefSeq" id="XP_022314161.1"/>
    </source>
</evidence>
<protein>
    <recommendedName>
        <fullName evidence="4">Kinase</fullName>
        <ecNumber evidence="4">2.7.-.-</ecNumber>
    </recommendedName>
</protein>
<dbReference type="GO" id="GO:0000828">
    <property type="term" value="F:inositol hexakisphosphate kinase activity"/>
    <property type="evidence" value="ECO:0007669"/>
    <property type="project" value="TreeGrafter"/>
</dbReference>
<evidence type="ECO:0000256" key="3">
    <source>
        <dbReference type="ARBA" id="ARBA00022777"/>
    </source>
</evidence>
<keyword evidence="3 4" id="KW-0418">Kinase</keyword>
<dbReference type="Pfam" id="PF03770">
    <property type="entry name" value="IPK"/>
    <property type="match status" value="1"/>
</dbReference>
<dbReference type="EC" id="2.7.-.-" evidence="4"/>
<dbReference type="AlphaFoldDB" id="A0A8B8CI59"/>
<dbReference type="GO" id="GO:0032958">
    <property type="term" value="P:inositol phosphate biosynthetic process"/>
    <property type="evidence" value="ECO:0007669"/>
    <property type="project" value="InterPro"/>
</dbReference>
<sequence length="393" mass="45082">MFWKGHFSQDLIGRMPECSGAMEEEFESVQLQPFLHQVSGHTGMFQYDDHTVCKPLNVREYNFYHDIPHNLKNFTAEFRGSIEVEIHEDSDGYVTILGHRPTSSEFQKSPKCENFSDRSSPKVKKEEGQHSLRLLRSGSVEVSTQTDQVFHSQDSTNDYKAENINPWSLRCHKKTLSKLRKANHGPVTHCKFILLENVAAQFCHPSILDLKMGTRQHGDDVSQDKKERFMKKCQNTTSSRLGVRICGMQVFQEDSEKYVCVNKYYGRSLGVDGFKQTLHQFLHNGFELRKDLLDPIIEKLKDLHRHVQSYDTYRFYSSSLLIMYDASSHTDHAGKDLGNDEACAGGNLVDVRMIDFAHSTHSGFQNDTTVHIGPDQGYLFGLKNLIDVFTDMR</sequence>